<dbReference type="EMBL" id="JAHLQT010025476">
    <property type="protein sequence ID" value="KAG7164490.1"/>
    <property type="molecule type" value="Genomic_DNA"/>
</dbReference>
<dbReference type="Proteomes" id="UP000747542">
    <property type="component" value="Unassembled WGS sequence"/>
</dbReference>
<gene>
    <name evidence="5" type="primary">Msantd3-L1</name>
    <name evidence="5" type="ORF">Hamer_G003701</name>
</gene>
<reference evidence="5" key="1">
    <citation type="journal article" date="2021" name="Sci. Adv.">
        <title>The American lobster genome reveals insights on longevity, neural, and immune adaptations.</title>
        <authorList>
            <person name="Polinski J.M."/>
            <person name="Zimin A.V."/>
            <person name="Clark K.F."/>
            <person name="Kohn A.B."/>
            <person name="Sadowski N."/>
            <person name="Timp W."/>
            <person name="Ptitsyn A."/>
            <person name="Khanna P."/>
            <person name="Romanova D.Y."/>
            <person name="Williams P."/>
            <person name="Greenwood S.J."/>
            <person name="Moroz L.L."/>
            <person name="Walt D.R."/>
            <person name="Bodnar A.G."/>
        </authorList>
    </citation>
    <scope>NUCLEOTIDE SEQUENCE</scope>
    <source>
        <strain evidence="5">GMGI-L3</strain>
    </source>
</reference>
<proteinExistence type="predicted"/>
<feature type="domain" description="Myb/SANT-like DNA-binding" evidence="4">
    <location>
        <begin position="11"/>
        <end position="87"/>
    </location>
</feature>
<evidence type="ECO:0000256" key="2">
    <source>
        <dbReference type="ARBA" id="ARBA00016807"/>
    </source>
</evidence>
<keyword evidence="5" id="KW-0238">DNA-binding</keyword>
<comment type="subunit">
    <text evidence="1">Self-associates forming complexes of several hundred monomers.</text>
</comment>
<dbReference type="Pfam" id="PF13873">
    <property type="entry name" value="Myb_DNA-bind_5"/>
    <property type="match status" value="1"/>
</dbReference>
<dbReference type="AlphaFoldDB" id="A0A8J5JUV8"/>
<evidence type="ECO:0000256" key="1">
    <source>
        <dbReference type="ARBA" id="ARBA00011764"/>
    </source>
</evidence>
<comment type="function">
    <text evidence="3">Involved in transvection phenomena (= synapsis-dependent gene expression), where the synaptic pairing of chromosomes carrying genes with which zeste interacts influences the expression of these genes. Zeste binds to DNA and stimulates transcription from a nearby promoter.</text>
</comment>
<name>A0A8J5JUV8_HOMAM</name>
<evidence type="ECO:0000313" key="5">
    <source>
        <dbReference type="EMBL" id="KAG7164490.1"/>
    </source>
</evidence>
<dbReference type="GO" id="GO:0003677">
    <property type="term" value="F:DNA binding"/>
    <property type="evidence" value="ECO:0007669"/>
    <property type="project" value="UniProtKB-KW"/>
</dbReference>
<protein>
    <recommendedName>
        <fullName evidence="2">Regulatory protein zeste</fullName>
    </recommendedName>
</protein>
<accession>A0A8J5JUV8</accession>
<comment type="caution">
    <text evidence="5">The sequence shown here is derived from an EMBL/GenBank/DDBJ whole genome shotgun (WGS) entry which is preliminary data.</text>
</comment>
<organism evidence="5 6">
    <name type="scientific">Homarus americanus</name>
    <name type="common">American lobster</name>
    <dbReference type="NCBI Taxonomy" id="6706"/>
    <lineage>
        <taxon>Eukaryota</taxon>
        <taxon>Metazoa</taxon>
        <taxon>Ecdysozoa</taxon>
        <taxon>Arthropoda</taxon>
        <taxon>Crustacea</taxon>
        <taxon>Multicrustacea</taxon>
        <taxon>Malacostraca</taxon>
        <taxon>Eumalacostraca</taxon>
        <taxon>Eucarida</taxon>
        <taxon>Decapoda</taxon>
        <taxon>Pleocyemata</taxon>
        <taxon>Astacidea</taxon>
        <taxon>Nephropoidea</taxon>
        <taxon>Nephropidae</taxon>
        <taxon>Homarus</taxon>
    </lineage>
</organism>
<evidence type="ECO:0000259" key="4">
    <source>
        <dbReference type="Pfam" id="PF13873"/>
    </source>
</evidence>
<evidence type="ECO:0000256" key="3">
    <source>
        <dbReference type="ARBA" id="ARBA00025466"/>
    </source>
</evidence>
<dbReference type="PANTHER" id="PTHR21411:SF0">
    <property type="entry name" value="REGULATORY PROTEIN ZESTE"/>
    <property type="match status" value="1"/>
</dbReference>
<evidence type="ECO:0000313" key="6">
    <source>
        <dbReference type="Proteomes" id="UP000747542"/>
    </source>
</evidence>
<dbReference type="PANTHER" id="PTHR21411">
    <property type="entry name" value="APONTIC"/>
    <property type="match status" value="1"/>
</dbReference>
<dbReference type="InterPro" id="IPR028002">
    <property type="entry name" value="Myb_DNA-bind_5"/>
</dbReference>
<keyword evidence="6" id="KW-1185">Reference proteome</keyword>
<sequence>MAEYGEGTEGRRKWFIPSEKTVLTALIEQHKDVVESKKRDGASNREKEQVWEVIAAQFSAHPSAQRRTSRELRRCWENMKARAKKALEK</sequence>